<dbReference type="Gene3D" id="1.10.8.60">
    <property type="match status" value="1"/>
</dbReference>
<gene>
    <name evidence="13" type="ORF">BDEG_25414</name>
</gene>
<dbReference type="FunFam" id="1.20.272.10:FF:000005">
    <property type="entry name" value="Replication factor C subunit 1"/>
    <property type="match status" value="1"/>
</dbReference>
<dbReference type="SMART" id="SM00292">
    <property type="entry name" value="BRCT"/>
    <property type="match status" value="1"/>
</dbReference>
<dbReference type="GO" id="GO:0005663">
    <property type="term" value="C:DNA replication factor C complex"/>
    <property type="evidence" value="ECO:0007669"/>
    <property type="project" value="InterPro"/>
</dbReference>
<dbReference type="SUPFAM" id="SSF48019">
    <property type="entry name" value="post-AAA+ oligomerization domain-like"/>
    <property type="match status" value="1"/>
</dbReference>
<dbReference type="AlphaFoldDB" id="A0A177WR42"/>
<feature type="domain" description="BRCT" evidence="12">
    <location>
        <begin position="227"/>
        <end position="298"/>
    </location>
</feature>
<feature type="compositionally biased region" description="Polar residues" evidence="11">
    <location>
        <begin position="76"/>
        <end position="94"/>
    </location>
</feature>
<evidence type="ECO:0000256" key="5">
    <source>
        <dbReference type="ARBA" id="ARBA00022705"/>
    </source>
</evidence>
<dbReference type="GO" id="GO:0005524">
    <property type="term" value="F:ATP binding"/>
    <property type="evidence" value="ECO:0007669"/>
    <property type="project" value="UniProtKB-UniRule"/>
</dbReference>
<dbReference type="SUPFAM" id="SSF52540">
    <property type="entry name" value="P-loop containing nucleoside triphosphate hydrolases"/>
    <property type="match status" value="1"/>
</dbReference>
<reference evidence="13 14" key="1">
    <citation type="submission" date="2006-10" db="EMBL/GenBank/DDBJ databases">
        <title>The Genome Sequence of Batrachochytrium dendrobatidis JEL423.</title>
        <authorList>
            <consortium name="The Broad Institute Genome Sequencing Platform"/>
            <person name="Birren B."/>
            <person name="Lander E."/>
            <person name="Galagan J."/>
            <person name="Cuomo C."/>
            <person name="Devon K."/>
            <person name="Jaffe D."/>
            <person name="Butler J."/>
            <person name="Alvarez P."/>
            <person name="Gnerre S."/>
            <person name="Grabherr M."/>
            <person name="Kleber M."/>
            <person name="Mauceli E."/>
            <person name="Brockman W."/>
            <person name="Young S."/>
            <person name="LaButti K."/>
            <person name="Sykes S."/>
            <person name="DeCaprio D."/>
            <person name="Crawford M."/>
            <person name="Koehrsen M."/>
            <person name="Engels R."/>
            <person name="Montgomery P."/>
            <person name="Pearson M."/>
            <person name="Howarth C."/>
            <person name="Larson L."/>
            <person name="White J."/>
            <person name="O'Leary S."/>
            <person name="Kodira C."/>
            <person name="Zeng Q."/>
            <person name="Yandava C."/>
            <person name="Alvarado L."/>
            <person name="Longcore J."/>
            <person name="James T."/>
        </authorList>
    </citation>
    <scope>NUCLEOTIDE SEQUENCE [LARGE SCALE GENOMIC DNA]</scope>
    <source>
        <strain evidence="13 14">JEL423</strain>
    </source>
</reference>
<evidence type="ECO:0000256" key="3">
    <source>
        <dbReference type="ARBA" id="ARBA00020401"/>
    </source>
</evidence>
<dbReference type="Pfam" id="PF25361">
    <property type="entry name" value="AAA_lid_RFC1"/>
    <property type="match status" value="1"/>
</dbReference>
<evidence type="ECO:0000256" key="1">
    <source>
        <dbReference type="ARBA" id="ARBA00004123"/>
    </source>
</evidence>
<dbReference type="VEuPathDB" id="FungiDB:BDEG_25414"/>
<comment type="subcellular location">
    <subcellularLocation>
        <location evidence="1 10">Nucleus</location>
    </subcellularLocation>
</comment>
<dbReference type="FunFam" id="3.40.50.10190:FF:000001">
    <property type="entry name" value="Replication factor C subunit 1"/>
    <property type="match status" value="1"/>
</dbReference>
<evidence type="ECO:0000256" key="2">
    <source>
        <dbReference type="ARBA" id="ARBA00006116"/>
    </source>
</evidence>
<keyword evidence="7 10" id="KW-0067">ATP-binding</keyword>
<dbReference type="FunFam" id="3.40.50.300:FF:000395">
    <property type="entry name" value="Replication factor C subunit 1"/>
    <property type="match status" value="1"/>
</dbReference>
<feature type="compositionally biased region" description="Low complexity" evidence="11">
    <location>
        <begin position="953"/>
        <end position="962"/>
    </location>
</feature>
<evidence type="ECO:0000256" key="7">
    <source>
        <dbReference type="ARBA" id="ARBA00022840"/>
    </source>
</evidence>
<dbReference type="GO" id="GO:0006271">
    <property type="term" value="P:DNA strand elongation involved in DNA replication"/>
    <property type="evidence" value="ECO:0007669"/>
    <property type="project" value="UniProtKB-ARBA"/>
</dbReference>
<dbReference type="PROSITE" id="PS50172">
    <property type="entry name" value="BRCT"/>
    <property type="match status" value="1"/>
</dbReference>
<dbReference type="InterPro" id="IPR047854">
    <property type="entry name" value="RFC_lid"/>
</dbReference>
<dbReference type="SMART" id="SM00382">
    <property type="entry name" value="AAA"/>
    <property type="match status" value="1"/>
</dbReference>
<dbReference type="CDD" id="cd18140">
    <property type="entry name" value="HLD_clamp_RFC"/>
    <property type="match status" value="1"/>
</dbReference>
<dbReference type="Gene3D" id="3.40.50.300">
    <property type="entry name" value="P-loop containing nucleotide triphosphate hydrolases"/>
    <property type="match status" value="1"/>
</dbReference>
<evidence type="ECO:0000256" key="8">
    <source>
        <dbReference type="ARBA" id="ARBA00023125"/>
    </source>
</evidence>
<evidence type="ECO:0000313" key="14">
    <source>
        <dbReference type="Proteomes" id="UP000077115"/>
    </source>
</evidence>
<dbReference type="GO" id="GO:0003677">
    <property type="term" value="F:DNA binding"/>
    <property type="evidence" value="ECO:0007669"/>
    <property type="project" value="UniProtKB-KW"/>
</dbReference>
<evidence type="ECO:0000256" key="4">
    <source>
        <dbReference type="ARBA" id="ARBA00022553"/>
    </source>
</evidence>
<dbReference type="Pfam" id="PF00004">
    <property type="entry name" value="AAA"/>
    <property type="match status" value="1"/>
</dbReference>
<dbReference type="InterPro" id="IPR003959">
    <property type="entry name" value="ATPase_AAA_core"/>
</dbReference>
<reference evidence="13 14" key="2">
    <citation type="submission" date="2016-05" db="EMBL/GenBank/DDBJ databases">
        <title>Lineage-specific infection strategies underlie the spectrum of fungal disease in amphibians.</title>
        <authorList>
            <person name="Cuomo C.A."/>
            <person name="Farrer R.A."/>
            <person name="James T."/>
            <person name="Longcore J."/>
            <person name="Birren B."/>
        </authorList>
    </citation>
    <scope>NUCLEOTIDE SEQUENCE [LARGE SCALE GENOMIC DNA]</scope>
    <source>
        <strain evidence="13 14">JEL423</strain>
    </source>
</reference>
<keyword evidence="4" id="KW-0597">Phosphoprotein</keyword>
<evidence type="ECO:0000256" key="10">
    <source>
        <dbReference type="PIRNR" id="PIRNR036578"/>
    </source>
</evidence>
<dbReference type="SUPFAM" id="SSF52113">
    <property type="entry name" value="BRCT domain"/>
    <property type="match status" value="1"/>
</dbReference>
<dbReference type="InterPro" id="IPR001357">
    <property type="entry name" value="BRCT_dom"/>
</dbReference>
<keyword evidence="9 10" id="KW-0539">Nucleus</keyword>
<feature type="compositionally biased region" description="Acidic residues" evidence="11">
    <location>
        <begin position="910"/>
        <end position="925"/>
    </location>
</feature>
<dbReference type="Pfam" id="PF08519">
    <property type="entry name" value="RFC1"/>
    <property type="match status" value="1"/>
</dbReference>
<dbReference type="EMBL" id="DS022306">
    <property type="protein sequence ID" value="OAJ41880.1"/>
    <property type="molecule type" value="Genomic_DNA"/>
</dbReference>
<keyword evidence="5 10" id="KW-0235">DNA replication</keyword>
<dbReference type="OrthoDB" id="446168at2759"/>
<dbReference type="InterPro" id="IPR027417">
    <property type="entry name" value="P-loop_NTPase"/>
</dbReference>
<dbReference type="Pfam" id="PF00533">
    <property type="entry name" value="BRCT"/>
    <property type="match status" value="1"/>
</dbReference>
<name>A0A177WR42_BATDL</name>
<keyword evidence="8" id="KW-0238">DNA-binding</keyword>
<dbReference type="CDD" id="cd00009">
    <property type="entry name" value="AAA"/>
    <property type="match status" value="1"/>
</dbReference>
<evidence type="ECO:0000259" key="12">
    <source>
        <dbReference type="PROSITE" id="PS50172"/>
    </source>
</evidence>
<dbReference type="GO" id="GO:0006281">
    <property type="term" value="P:DNA repair"/>
    <property type="evidence" value="ECO:0007669"/>
    <property type="project" value="InterPro"/>
</dbReference>
<dbReference type="PIRSF" id="PIRSF036578">
    <property type="entry name" value="RFC1"/>
    <property type="match status" value="1"/>
</dbReference>
<dbReference type="PANTHER" id="PTHR23389">
    <property type="entry name" value="CHROMOSOME TRANSMISSION FIDELITY FACTOR 18"/>
    <property type="match status" value="1"/>
</dbReference>
<proteinExistence type="inferred from homology"/>
<feature type="region of interest" description="Disordered" evidence="11">
    <location>
        <begin position="876"/>
        <end position="895"/>
    </location>
</feature>
<dbReference type="STRING" id="403673.A0A177WR42"/>
<evidence type="ECO:0000256" key="11">
    <source>
        <dbReference type="SAM" id="MobiDB-lite"/>
    </source>
</evidence>
<dbReference type="Gene3D" id="1.20.272.10">
    <property type="match status" value="1"/>
</dbReference>
<dbReference type="eggNOG" id="KOG1968">
    <property type="taxonomic scope" value="Eukaryota"/>
</dbReference>
<protein>
    <recommendedName>
        <fullName evidence="3 10">Replication factor C subunit 1</fullName>
    </recommendedName>
</protein>
<dbReference type="GO" id="GO:0003689">
    <property type="term" value="F:DNA clamp loader activity"/>
    <property type="evidence" value="ECO:0007669"/>
    <property type="project" value="UniProtKB-UniRule"/>
</dbReference>
<dbReference type="InterPro" id="IPR012178">
    <property type="entry name" value="RFC1"/>
</dbReference>
<keyword evidence="6 10" id="KW-0547">Nucleotide-binding</keyword>
<dbReference type="InterPro" id="IPR003593">
    <property type="entry name" value="AAA+_ATPase"/>
</dbReference>
<dbReference type="InterPro" id="IPR036420">
    <property type="entry name" value="BRCT_dom_sf"/>
</dbReference>
<feature type="region of interest" description="Disordered" evidence="11">
    <location>
        <begin position="910"/>
        <end position="969"/>
    </location>
</feature>
<sequence>MTVVSLPISDSVVEKKSTKRLEKGRKKAATKTLPDVKIDVEDDMNGLNDQDLIAALEAIDKKYAIMENTDIDTQSVATNKNHPTQDLVTTSLKTPLSEPTEDFSEKRSASLRSTEVLKSKTPKASSKKAQEQTFDRDEMDSPIPPSKTISTKRAAEQIEKLPSKQIKTAMISSGKVHDAKTLPSAKPDVVDTPIAPVITPKKSGYAKFMARQSAGPRNSGSRPLPVGADNCLTGLAFVFTGEMPSFSREDATDLVKRYGGRVVGAPSSKTSYVVVGEDPGESKLKKVRDLKLKVLDEDSFVNLISSTFNGASASTVTLASPLLPVHSAQCTTPVLTSSMTPVSSTINHLEKDSFIQLYNNMRADVKTLKHKESRVSHKTGTTTQLWVDKYKPISYSEVIGNKGLIEKLSKWLKNWESNPHYGFPKDVKDDSATFRACLLSGSPGLGKTTSAHLVARLEDFDVVEFNASDVRSKKALDNLVKESTGTVSIASLFGTASSSLSKGKSAAPVNHKKRGRVLIMDEVDGMSAGDRGGSAELISIIKQTKIPIICICNDRSSPKIRSLANHCFDLRFRRPDARMISARVEMICKKEGLDISPNVIAELVDSTSADIRQILNILSTYKLTNNRLTYDEAKTLSANTRKNSTMSPFDIIGKLLSHGSYRNLSFGDMIDLYFHDYSMVPLMVHENYLNQIPSLSTELRATGKQLDLETVRLLSEAADSISMGDLVESVQRSENSWSLLPLHAVMSTIRPCFFAHGRGSLRYNFASWLGQNSKQAKAQRFLREIQIHMRLRTSADKNQVCQCYLPTLAQLLTRPLSNSGTDGITEVIRLMDEYYLSKDDFDAIMELGYSKLISGVATSTKTAFTRIYNKMNHPKATMDTVPAKSVGKGHGSELKPDMEEIIDAEDQVLDDDASDAGGNDGDDAISNDRSIKIKKTSTGKNSQKNSKSLASESSRGGKSARGSRGGRKK</sequence>
<dbReference type="FunFam" id="1.10.8.60:FF:000021">
    <property type="entry name" value="Replication factor C subunit 1"/>
    <property type="match status" value="1"/>
</dbReference>
<organism evidence="13 14">
    <name type="scientific">Batrachochytrium dendrobatidis (strain JEL423)</name>
    <dbReference type="NCBI Taxonomy" id="403673"/>
    <lineage>
        <taxon>Eukaryota</taxon>
        <taxon>Fungi</taxon>
        <taxon>Fungi incertae sedis</taxon>
        <taxon>Chytridiomycota</taxon>
        <taxon>Chytridiomycota incertae sedis</taxon>
        <taxon>Chytridiomycetes</taxon>
        <taxon>Rhizophydiales</taxon>
        <taxon>Rhizophydiales incertae sedis</taxon>
        <taxon>Batrachochytrium</taxon>
    </lineage>
</organism>
<dbReference type="InterPro" id="IPR008921">
    <property type="entry name" value="DNA_pol3_clamp-load_cplx_C"/>
</dbReference>
<comment type="similarity">
    <text evidence="2 10">Belongs to the activator 1 large subunit family.</text>
</comment>
<dbReference type="Gene3D" id="3.40.50.10190">
    <property type="entry name" value="BRCT domain"/>
    <property type="match status" value="1"/>
</dbReference>
<dbReference type="Proteomes" id="UP000077115">
    <property type="component" value="Unassembled WGS sequence"/>
</dbReference>
<feature type="region of interest" description="Disordered" evidence="11">
    <location>
        <begin position="76"/>
        <end position="154"/>
    </location>
</feature>
<evidence type="ECO:0000256" key="9">
    <source>
        <dbReference type="ARBA" id="ARBA00023242"/>
    </source>
</evidence>
<dbReference type="GO" id="GO:0005634">
    <property type="term" value="C:nucleus"/>
    <property type="evidence" value="ECO:0007669"/>
    <property type="project" value="UniProtKB-SubCell"/>
</dbReference>
<dbReference type="GO" id="GO:0016887">
    <property type="term" value="F:ATP hydrolysis activity"/>
    <property type="evidence" value="ECO:0007669"/>
    <property type="project" value="InterPro"/>
</dbReference>
<dbReference type="PANTHER" id="PTHR23389:SF6">
    <property type="entry name" value="REPLICATION FACTOR C SUBUNIT 1"/>
    <property type="match status" value="1"/>
</dbReference>
<evidence type="ECO:0000313" key="13">
    <source>
        <dbReference type="EMBL" id="OAJ41880.1"/>
    </source>
</evidence>
<evidence type="ECO:0000256" key="6">
    <source>
        <dbReference type="ARBA" id="ARBA00022741"/>
    </source>
</evidence>
<dbReference type="InterPro" id="IPR013725">
    <property type="entry name" value="DNA_replication_fac_RFC1_C"/>
</dbReference>
<accession>A0A177WR42</accession>
<feature type="compositionally biased region" description="Polar residues" evidence="11">
    <location>
        <begin position="938"/>
        <end position="952"/>
    </location>
</feature>